<proteinExistence type="predicted"/>
<reference evidence="2 3" key="1">
    <citation type="journal article" date="2024" name="Science">
        <title>Giant polyketide synthase enzymes in the biosynthesis of giant marine polyether toxins.</title>
        <authorList>
            <person name="Fallon T.R."/>
            <person name="Shende V.V."/>
            <person name="Wierzbicki I.H."/>
            <person name="Pendleton A.L."/>
            <person name="Watervoot N.F."/>
            <person name="Auber R.P."/>
            <person name="Gonzalez D.J."/>
            <person name="Wisecaver J.H."/>
            <person name="Moore B.S."/>
        </authorList>
    </citation>
    <scope>NUCLEOTIDE SEQUENCE [LARGE SCALE GENOMIC DNA]</scope>
    <source>
        <strain evidence="2 3">12B1</strain>
    </source>
</reference>
<feature type="transmembrane region" description="Helical" evidence="1">
    <location>
        <begin position="85"/>
        <end position="103"/>
    </location>
</feature>
<feature type="transmembrane region" description="Helical" evidence="1">
    <location>
        <begin position="109"/>
        <end position="129"/>
    </location>
</feature>
<dbReference type="AlphaFoldDB" id="A0AB34K5N6"/>
<evidence type="ECO:0000313" key="2">
    <source>
        <dbReference type="EMBL" id="KAL1528608.1"/>
    </source>
</evidence>
<sequence length="341" mass="37008">MTSLSHHYYSHHRTFEQSLDVVYPTVAFAGPPLPLVVLVVGSGWLGHRFFVYAGTSWWNSSAPKTIASLGAVCVCVRHRGAFPPVSVPTLVVLATIAGLVSLFQVGLAWPSVALASAVFAIMWLLWSAAAQGSATYEEMLEDVATALVWVRDNRAALPAHGPQLIFGGYSSGGHVAIGLLNRPDVLTAHGLPSCVSELCDGVLLVSGVLATRPAAATTSPRWFTDFWNRFVWGPASGRLPSPIHELECNAQWRQASAVPPHLLVGCAKEVFGWDVANVYFCSQAYASVLKNKGSPVRYVEIDSNHWSVLNSKALCQALRLELRTNGWPDRDKIRSHNRKAS</sequence>
<keyword evidence="1" id="KW-0812">Transmembrane</keyword>
<dbReference type="Proteomes" id="UP001515480">
    <property type="component" value="Unassembled WGS sequence"/>
</dbReference>
<protein>
    <submittedName>
        <fullName evidence="2">Uncharacterized protein</fullName>
    </submittedName>
</protein>
<dbReference type="InterPro" id="IPR029058">
    <property type="entry name" value="AB_hydrolase_fold"/>
</dbReference>
<gene>
    <name evidence="2" type="ORF">AB1Y20_009946</name>
</gene>
<accession>A0AB34K5N6</accession>
<name>A0AB34K5N6_PRYPA</name>
<dbReference type="SUPFAM" id="SSF53474">
    <property type="entry name" value="alpha/beta-Hydrolases"/>
    <property type="match status" value="1"/>
</dbReference>
<evidence type="ECO:0000256" key="1">
    <source>
        <dbReference type="SAM" id="Phobius"/>
    </source>
</evidence>
<dbReference type="Gene3D" id="3.40.50.1820">
    <property type="entry name" value="alpha/beta hydrolase"/>
    <property type="match status" value="1"/>
</dbReference>
<keyword evidence="1" id="KW-1133">Transmembrane helix</keyword>
<feature type="transmembrane region" description="Helical" evidence="1">
    <location>
        <begin position="21"/>
        <end position="45"/>
    </location>
</feature>
<organism evidence="2 3">
    <name type="scientific">Prymnesium parvum</name>
    <name type="common">Toxic golden alga</name>
    <dbReference type="NCBI Taxonomy" id="97485"/>
    <lineage>
        <taxon>Eukaryota</taxon>
        <taxon>Haptista</taxon>
        <taxon>Haptophyta</taxon>
        <taxon>Prymnesiophyceae</taxon>
        <taxon>Prymnesiales</taxon>
        <taxon>Prymnesiaceae</taxon>
        <taxon>Prymnesium</taxon>
    </lineage>
</organism>
<keyword evidence="1" id="KW-0472">Membrane</keyword>
<keyword evidence="3" id="KW-1185">Reference proteome</keyword>
<evidence type="ECO:0000313" key="3">
    <source>
        <dbReference type="Proteomes" id="UP001515480"/>
    </source>
</evidence>
<dbReference type="EMBL" id="JBGBPQ010000002">
    <property type="protein sequence ID" value="KAL1528608.1"/>
    <property type="molecule type" value="Genomic_DNA"/>
</dbReference>
<comment type="caution">
    <text evidence="2">The sequence shown here is derived from an EMBL/GenBank/DDBJ whole genome shotgun (WGS) entry which is preliminary data.</text>
</comment>